<evidence type="ECO:0000256" key="1">
    <source>
        <dbReference type="SAM" id="MobiDB-lite"/>
    </source>
</evidence>
<evidence type="ECO:0000256" key="2">
    <source>
        <dbReference type="SAM" id="SignalP"/>
    </source>
</evidence>
<evidence type="ECO:0000313" key="3">
    <source>
        <dbReference type="EMBL" id="MBO1753043.1"/>
    </source>
</evidence>
<evidence type="ECO:0008006" key="5">
    <source>
        <dbReference type="Google" id="ProtNLM"/>
    </source>
</evidence>
<dbReference type="PROSITE" id="PS51257">
    <property type="entry name" value="PROKAR_LIPOPROTEIN"/>
    <property type="match status" value="1"/>
</dbReference>
<comment type="caution">
    <text evidence="3">The sequence shown here is derived from an EMBL/GenBank/DDBJ whole genome shotgun (WGS) entry which is preliminary data.</text>
</comment>
<dbReference type="Proteomes" id="UP000664209">
    <property type="component" value="Unassembled WGS sequence"/>
</dbReference>
<reference evidence="3" key="1">
    <citation type="submission" date="2021-03" db="EMBL/GenBank/DDBJ databases">
        <title>Actinotalea soli sp. nov., isolated from soil.</title>
        <authorList>
            <person name="Ping W."/>
            <person name="Zhang J."/>
        </authorList>
    </citation>
    <scope>NUCLEOTIDE SEQUENCE</scope>
    <source>
        <strain evidence="3">BY-33</strain>
    </source>
</reference>
<organism evidence="3 4">
    <name type="scientific">Actinotalea soli</name>
    <dbReference type="NCBI Taxonomy" id="2819234"/>
    <lineage>
        <taxon>Bacteria</taxon>
        <taxon>Bacillati</taxon>
        <taxon>Actinomycetota</taxon>
        <taxon>Actinomycetes</taxon>
        <taxon>Micrococcales</taxon>
        <taxon>Cellulomonadaceae</taxon>
        <taxon>Actinotalea</taxon>
    </lineage>
</organism>
<feature type="signal peptide" evidence="2">
    <location>
        <begin position="1"/>
        <end position="20"/>
    </location>
</feature>
<feature type="chain" id="PRO_5038614889" description="Lipoprotein" evidence="2">
    <location>
        <begin position="21"/>
        <end position="212"/>
    </location>
</feature>
<name>A0A939LS25_9CELL</name>
<dbReference type="EMBL" id="JAGEMK010000009">
    <property type="protein sequence ID" value="MBO1753043.1"/>
    <property type="molecule type" value="Genomic_DNA"/>
</dbReference>
<feature type="region of interest" description="Disordered" evidence="1">
    <location>
        <begin position="24"/>
        <end position="56"/>
    </location>
</feature>
<evidence type="ECO:0000313" key="4">
    <source>
        <dbReference type="Proteomes" id="UP000664209"/>
    </source>
</evidence>
<proteinExistence type="predicted"/>
<keyword evidence="4" id="KW-1185">Reference proteome</keyword>
<dbReference type="AlphaFoldDB" id="A0A939LS25"/>
<keyword evidence="2" id="KW-0732">Signal</keyword>
<dbReference type="RefSeq" id="WP_208056722.1">
    <property type="nucleotide sequence ID" value="NZ_JAGEMK010000009.1"/>
</dbReference>
<sequence>MRSTRSLVLPAAVGALVLLAGCSGDTDSESTPTGEATAPVEDPAETEGPATASRDDCLEGEWTSDLEAIREATLSAPGMAALDPEVEVSGESSVTFADGVMTTEYDQQTTEVAMALQGQEVISTSTYNGTMTASYAVADGTIEVTDVDMSGVQIDSATTVNGEAIEVPDLDDLDTRGVNLGVTSAYTCEGDELSLTPQVEGADGFTQVLTRR</sequence>
<gene>
    <name evidence="3" type="ORF">J4G33_14620</name>
</gene>
<accession>A0A939LS25</accession>
<protein>
    <recommendedName>
        <fullName evidence="5">Lipoprotein</fullName>
    </recommendedName>
</protein>